<reference evidence="1 2" key="1">
    <citation type="submission" date="2018-05" db="EMBL/GenBank/DDBJ databases">
        <title>Complete genome sequence of Arcticibacterium luteifluviistationis SM1504T, a cytophagaceae bacterium isolated from Arctic surface seawater.</title>
        <authorList>
            <person name="Li Y."/>
            <person name="Qin Q.-L."/>
        </authorList>
    </citation>
    <scope>NUCLEOTIDE SEQUENCE [LARGE SCALE GENOMIC DNA]</scope>
    <source>
        <strain evidence="1 2">SM1504</strain>
    </source>
</reference>
<keyword evidence="2" id="KW-1185">Reference proteome</keyword>
<dbReference type="EMBL" id="CP029480">
    <property type="protein sequence ID" value="AWV99798.1"/>
    <property type="molecule type" value="Genomic_DNA"/>
</dbReference>
<sequence>MKTSYNSFSGNFSQINSTVNREVSFSGRDQYYIEINDGLVNMRFDFTFSNETKIYKLTEGKYFKSADIRQIAKQFDLSVENNPYSNTLACSIQGLPESYGYSIYGAEVNKSNGVYLCLFAKKGESVFTENIYFIQGIYKINKSLLPC</sequence>
<proteinExistence type="predicted"/>
<dbReference type="KEGG" id="als:DJ013_17105"/>
<protein>
    <submittedName>
        <fullName evidence="1">Uncharacterized protein</fullName>
    </submittedName>
</protein>
<dbReference type="AlphaFoldDB" id="A0A2Z4GFN9"/>
<accession>A0A2Z4GFN9</accession>
<dbReference type="Proteomes" id="UP000249873">
    <property type="component" value="Chromosome"/>
</dbReference>
<evidence type="ECO:0000313" key="2">
    <source>
        <dbReference type="Proteomes" id="UP000249873"/>
    </source>
</evidence>
<gene>
    <name evidence="1" type="ORF">DJ013_17105</name>
</gene>
<evidence type="ECO:0000313" key="1">
    <source>
        <dbReference type="EMBL" id="AWV99798.1"/>
    </source>
</evidence>
<organism evidence="1 2">
    <name type="scientific">Arcticibacterium luteifluviistationis</name>
    <dbReference type="NCBI Taxonomy" id="1784714"/>
    <lineage>
        <taxon>Bacteria</taxon>
        <taxon>Pseudomonadati</taxon>
        <taxon>Bacteroidota</taxon>
        <taxon>Cytophagia</taxon>
        <taxon>Cytophagales</taxon>
        <taxon>Leadbetterellaceae</taxon>
        <taxon>Arcticibacterium</taxon>
    </lineage>
</organism>
<dbReference type="RefSeq" id="WP_111373166.1">
    <property type="nucleotide sequence ID" value="NZ_CP029480.1"/>
</dbReference>
<name>A0A2Z4GFN9_9BACT</name>